<proteinExistence type="predicted"/>
<protein>
    <submittedName>
        <fullName evidence="2">ABC transporter permease</fullName>
    </submittedName>
</protein>
<accession>A0ABX1JR01</accession>
<keyword evidence="1" id="KW-1133">Transmembrane helix</keyword>
<gene>
    <name evidence="2" type="ORF">HER39_11145</name>
</gene>
<keyword evidence="1" id="KW-0812">Transmembrane</keyword>
<evidence type="ECO:0000313" key="3">
    <source>
        <dbReference type="Proteomes" id="UP000523795"/>
    </source>
</evidence>
<dbReference type="EMBL" id="JAAZSR010000173">
    <property type="protein sequence ID" value="NKX51105.1"/>
    <property type="molecule type" value="Genomic_DNA"/>
</dbReference>
<reference evidence="2 3" key="1">
    <citation type="submission" date="2020-04" db="EMBL/GenBank/DDBJ databases">
        <authorList>
            <person name="Liu S."/>
        </authorList>
    </citation>
    <scope>NUCLEOTIDE SEQUENCE [LARGE SCALE GENOMIC DNA]</scope>
    <source>
        <strain evidence="2 3">CGMCC 1.15091</strain>
    </source>
</reference>
<evidence type="ECO:0000313" key="2">
    <source>
        <dbReference type="EMBL" id="NKX51105.1"/>
    </source>
</evidence>
<sequence>HSTELGRVLGYGQAEPGWLTDVHVCYLAVPAVAGWLAARRIYARRLGK</sequence>
<organism evidence="2 3">
    <name type="scientific">Arthrobacter deserti</name>
    <dbReference type="NCBI Taxonomy" id="1742687"/>
    <lineage>
        <taxon>Bacteria</taxon>
        <taxon>Bacillati</taxon>
        <taxon>Actinomycetota</taxon>
        <taxon>Actinomycetes</taxon>
        <taxon>Micrococcales</taxon>
        <taxon>Micrococcaceae</taxon>
        <taxon>Arthrobacter</taxon>
    </lineage>
</organism>
<feature type="transmembrane region" description="Helical" evidence="1">
    <location>
        <begin position="18"/>
        <end position="38"/>
    </location>
</feature>
<keyword evidence="3" id="KW-1185">Reference proteome</keyword>
<name>A0ABX1JR01_9MICC</name>
<dbReference type="Proteomes" id="UP000523795">
    <property type="component" value="Unassembled WGS sequence"/>
</dbReference>
<comment type="caution">
    <text evidence="2">The sequence shown here is derived from an EMBL/GenBank/DDBJ whole genome shotgun (WGS) entry which is preliminary data.</text>
</comment>
<keyword evidence="1" id="KW-0472">Membrane</keyword>
<evidence type="ECO:0000256" key="1">
    <source>
        <dbReference type="SAM" id="Phobius"/>
    </source>
</evidence>
<feature type="non-terminal residue" evidence="2">
    <location>
        <position position="1"/>
    </location>
</feature>